<name>A0A1M7XU76_9VIRU</name>
<sequence length="142" mass="16312">MLRVNSPRTSRVISDTRERTLMGDIQTASSSVNILRIAEKNQQDFPEKIIVLHSSGEVAHSGNKALKVNNTEMIFYSNLASFVDRIVITDLYPHGTRPVFDDLRLDIIFSHQTPKSIIHSNYMLFSEDYYREVKRILEEIVG</sequence>
<proteinExistence type="predicted"/>
<reference evidence="1 2" key="1">
    <citation type="submission" date="2016-11" db="EMBL/GenBank/DDBJ databases">
        <authorList>
            <consortium name="Urmite Genomes"/>
        </authorList>
    </citation>
    <scope>NUCLEOTIDE SEQUENCE [LARGE SCALE GENOMIC DNA]</scope>
    <source>
        <strain evidence="1 2">A11</strain>
    </source>
</reference>
<protein>
    <submittedName>
        <fullName evidence="1">Uncharacterized protein</fullName>
    </submittedName>
</protein>
<evidence type="ECO:0000313" key="2">
    <source>
        <dbReference type="Proteomes" id="UP000201465"/>
    </source>
</evidence>
<gene>
    <name evidence="1" type="ORF">BQ3484_178</name>
</gene>
<organism evidence="1 2">
    <name type="scientific">Cedratvirus A11</name>
    <dbReference type="NCBI Taxonomy" id="1903266"/>
    <lineage>
        <taxon>Viruses</taxon>
        <taxon>Pithoviruses</taxon>
        <taxon>Orthocedratvirinae</taxon>
        <taxon>Alphacedratvirus</taxon>
        <taxon>Alphacedratvirus aljazairmassiliense</taxon>
    </lineage>
</organism>
<dbReference type="RefSeq" id="YP_009329118.1">
    <property type="nucleotide sequence ID" value="NC_032108.1"/>
</dbReference>
<dbReference type="EMBL" id="LT671577">
    <property type="protein sequence ID" value="SHO33246.1"/>
    <property type="molecule type" value="Genomic_DNA"/>
</dbReference>
<dbReference type="KEGG" id="vg:30523127"/>
<evidence type="ECO:0000313" key="1">
    <source>
        <dbReference type="EMBL" id="SHO33246.1"/>
    </source>
</evidence>
<accession>A0A1M7XU76</accession>
<dbReference type="GeneID" id="30523127"/>
<keyword evidence="2" id="KW-1185">Reference proteome</keyword>
<dbReference type="Proteomes" id="UP000201465">
    <property type="component" value="Segment"/>
</dbReference>